<proteinExistence type="predicted"/>
<sequence>CCHATAYSHCRCSGTGGCRKMCRVWQTKHRENRHIFLQYTVQQIRNLDVVVIMPRS</sequence>
<organism evidence="1 2">
    <name type="scientific">Daphnia magna</name>
    <dbReference type="NCBI Taxonomy" id="35525"/>
    <lineage>
        <taxon>Eukaryota</taxon>
        <taxon>Metazoa</taxon>
        <taxon>Ecdysozoa</taxon>
        <taxon>Arthropoda</taxon>
        <taxon>Crustacea</taxon>
        <taxon>Branchiopoda</taxon>
        <taxon>Diplostraca</taxon>
        <taxon>Cladocera</taxon>
        <taxon>Anomopoda</taxon>
        <taxon>Daphniidae</taxon>
        <taxon>Daphnia</taxon>
    </lineage>
</organism>
<keyword evidence="2" id="KW-1185">Reference proteome</keyword>
<dbReference type="AlphaFoldDB" id="A0A164DAZ5"/>
<comment type="caution">
    <text evidence="1">The sequence shown here is derived from an EMBL/GenBank/DDBJ whole genome shotgun (WGS) entry which is preliminary data.</text>
</comment>
<name>A0A164DAZ5_9CRUS</name>
<evidence type="ECO:0000313" key="2">
    <source>
        <dbReference type="Proteomes" id="UP000076858"/>
    </source>
</evidence>
<feature type="non-terminal residue" evidence="1">
    <location>
        <position position="1"/>
    </location>
</feature>
<protein>
    <submittedName>
        <fullName evidence="1">Uncharacterized protein</fullName>
    </submittedName>
</protein>
<accession>A0A164DAZ5</accession>
<evidence type="ECO:0000313" key="1">
    <source>
        <dbReference type="EMBL" id="KZR95585.1"/>
    </source>
</evidence>
<reference evidence="1 2" key="1">
    <citation type="submission" date="2016-03" db="EMBL/GenBank/DDBJ databases">
        <title>EvidentialGene: Evidence-directed Construction of Genes on Genomes.</title>
        <authorList>
            <person name="Gilbert D.G."/>
            <person name="Choi J.-H."/>
            <person name="Mockaitis K."/>
            <person name="Colbourne J."/>
            <person name="Pfrender M."/>
        </authorList>
    </citation>
    <scope>NUCLEOTIDE SEQUENCE [LARGE SCALE GENOMIC DNA]</scope>
    <source>
        <strain evidence="1 2">Xinb3</strain>
        <tissue evidence="1">Complete organism</tissue>
    </source>
</reference>
<dbReference type="EMBL" id="LRGB01028215">
    <property type="protein sequence ID" value="KZR95585.1"/>
    <property type="molecule type" value="Genomic_DNA"/>
</dbReference>
<dbReference type="Proteomes" id="UP000076858">
    <property type="component" value="Unassembled WGS sequence"/>
</dbReference>
<gene>
    <name evidence="1" type="ORF">APZ42_010614</name>
</gene>